<evidence type="ECO:0008006" key="5">
    <source>
        <dbReference type="Google" id="ProtNLM"/>
    </source>
</evidence>
<dbReference type="Gene3D" id="3.30.530.20">
    <property type="match status" value="1"/>
</dbReference>
<evidence type="ECO:0000256" key="2">
    <source>
        <dbReference type="ARBA" id="ARBA00023265"/>
    </source>
</evidence>
<dbReference type="AlphaFoldDB" id="A0A5D2VSW5"/>
<proteinExistence type="predicted"/>
<dbReference type="Proteomes" id="UP000323597">
    <property type="component" value="Chromosome D02"/>
</dbReference>
<keyword evidence="2" id="KW-0568">Pathogenesis-related protein</keyword>
<name>A0A5D2VSW5_GOSMU</name>
<dbReference type="SUPFAM" id="SSF55961">
    <property type="entry name" value="Bet v1-like"/>
    <property type="match status" value="1"/>
</dbReference>
<dbReference type="PANTHER" id="PTHR31213:SF55">
    <property type="entry name" value="STRESS-INDUCED PROTEIN SAM22"/>
    <property type="match status" value="1"/>
</dbReference>
<evidence type="ECO:0000313" key="3">
    <source>
        <dbReference type="EMBL" id="TYI92419.1"/>
    </source>
</evidence>
<dbReference type="GO" id="GO:0006952">
    <property type="term" value="P:defense response"/>
    <property type="evidence" value="ECO:0007669"/>
    <property type="project" value="UniProtKB-KW"/>
</dbReference>
<evidence type="ECO:0000313" key="4">
    <source>
        <dbReference type="Proteomes" id="UP000323597"/>
    </source>
</evidence>
<dbReference type="GO" id="GO:0010427">
    <property type="term" value="F:abscisic acid binding"/>
    <property type="evidence" value="ECO:0007669"/>
    <property type="project" value="TreeGrafter"/>
</dbReference>
<keyword evidence="1" id="KW-0611">Plant defense</keyword>
<dbReference type="GO" id="GO:0005634">
    <property type="term" value="C:nucleus"/>
    <property type="evidence" value="ECO:0007669"/>
    <property type="project" value="TreeGrafter"/>
</dbReference>
<dbReference type="PANTHER" id="PTHR31213">
    <property type="entry name" value="OS08G0374000 PROTEIN-RELATED"/>
    <property type="match status" value="1"/>
</dbReference>
<dbReference type="EMBL" id="CM017650">
    <property type="protein sequence ID" value="TYI92419.1"/>
    <property type="molecule type" value="Genomic_DNA"/>
</dbReference>
<accession>A0A5D2VSW5</accession>
<organism evidence="3 4">
    <name type="scientific">Gossypium mustelinum</name>
    <name type="common">Cotton</name>
    <name type="synonym">Gossypium caicoense</name>
    <dbReference type="NCBI Taxonomy" id="34275"/>
    <lineage>
        <taxon>Eukaryota</taxon>
        <taxon>Viridiplantae</taxon>
        <taxon>Streptophyta</taxon>
        <taxon>Embryophyta</taxon>
        <taxon>Tracheophyta</taxon>
        <taxon>Spermatophyta</taxon>
        <taxon>Magnoliopsida</taxon>
        <taxon>eudicotyledons</taxon>
        <taxon>Gunneridae</taxon>
        <taxon>Pentapetalae</taxon>
        <taxon>rosids</taxon>
        <taxon>malvids</taxon>
        <taxon>Malvales</taxon>
        <taxon>Malvaceae</taxon>
        <taxon>Malvoideae</taxon>
        <taxon>Gossypium</taxon>
    </lineage>
</organism>
<keyword evidence="4" id="KW-1185">Reference proteome</keyword>
<dbReference type="GO" id="GO:0038023">
    <property type="term" value="F:signaling receptor activity"/>
    <property type="evidence" value="ECO:0007669"/>
    <property type="project" value="TreeGrafter"/>
</dbReference>
<dbReference type="GO" id="GO:0004864">
    <property type="term" value="F:protein phosphatase inhibitor activity"/>
    <property type="evidence" value="ECO:0007669"/>
    <property type="project" value="TreeGrafter"/>
</dbReference>
<dbReference type="InterPro" id="IPR023393">
    <property type="entry name" value="START-like_dom_sf"/>
</dbReference>
<reference evidence="3 4" key="1">
    <citation type="submission" date="2019-07" db="EMBL/GenBank/DDBJ databases">
        <title>WGS assembly of Gossypium mustelinum.</title>
        <authorList>
            <person name="Chen Z.J."/>
            <person name="Sreedasyam A."/>
            <person name="Ando A."/>
            <person name="Song Q."/>
            <person name="De L."/>
            <person name="Hulse-Kemp A."/>
            <person name="Ding M."/>
            <person name="Ye W."/>
            <person name="Kirkbride R."/>
            <person name="Jenkins J."/>
            <person name="Plott C."/>
            <person name="Lovell J."/>
            <person name="Lin Y.-M."/>
            <person name="Vaughn R."/>
            <person name="Liu B."/>
            <person name="Li W."/>
            <person name="Simpson S."/>
            <person name="Scheffler B."/>
            <person name="Saski C."/>
            <person name="Grover C."/>
            <person name="Hu G."/>
            <person name="Conover J."/>
            <person name="Carlson J."/>
            <person name="Shu S."/>
            <person name="Boston L."/>
            <person name="Williams M."/>
            <person name="Peterson D."/>
            <person name="Mcgee K."/>
            <person name="Jones D."/>
            <person name="Wendel J."/>
            <person name="Stelly D."/>
            <person name="Grimwood J."/>
            <person name="Schmutz J."/>
        </authorList>
    </citation>
    <scope>NUCLEOTIDE SEQUENCE [LARGE SCALE GENOMIC DNA]</scope>
    <source>
        <strain evidence="3">1408120.09</strain>
    </source>
</reference>
<sequence>MAFFIRAPLKNITFSEYKFTYAKHRVDVLDKDNYYETKFVAAADGGTSIKVTTTFYTIGDIQISPDLMLQIKEASEKPALVLKAIENYVLANPDF</sequence>
<dbReference type="InterPro" id="IPR050279">
    <property type="entry name" value="Plant_def-hormone_signal"/>
</dbReference>
<dbReference type="GO" id="GO:0009738">
    <property type="term" value="P:abscisic acid-activated signaling pathway"/>
    <property type="evidence" value="ECO:0007669"/>
    <property type="project" value="TreeGrafter"/>
</dbReference>
<dbReference type="GO" id="GO:0005737">
    <property type="term" value="C:cytoplasm"/>
    <property type="evidence" value="ECO:0007669"/>
    <property type="project" value="TreeGrafter"/>
</dbReference>
<evidence type="ECO:0000256" key="1">
    <source>
        <dbReference type="ARBA" id="ARBA00022821"/>
    </source>
</evidence>
<gene>
    <name evidence="3" type="ORF">E1A91_D02G069400v1</name>
</gene>
<protein>
    <recommendedName>
        <fullName evidence="5">Bet v I/Major latex protein domain-containing protein</fullName>
    </recommendedName>
</protein>